<comment type="caution">
    <text evidence="1">The sequence shown here is derived from an EMBL/GenBank/DDBJ whole genome shotgun (WGS) entry which is preliminary data.</text>
</comment>
<proteinExistence type="predicted"/>
<dbReference type="EMBL" id="CAQK01000227">
    <property type="protein sequence ID" value="CCQ50016.1"/>
    <property type="molecule type" value="Genomic_DNA"/>
</dbReference>
<evidence type="ECO:0000313" key="2">
    <source>
        <dbReference type="Proteomes" id="UP000018348"/>
    </source>
</evidence>
<reference evidence="1 2" key="2">
    <citation type="submission" date="2013-09" db="EMBL/GenBank/DDBJ databases">
        <title>Whole genome comparison of six Crocosphaera watsonii strains with differing phenotypes.</title>
        <authorList>
            <person name="Bench S.R."/>
            <person name="Heller P."/>
            <person name="Frank I."/>
            <person name="Arciniega M."/>
            <person name="Shilova I.N."/>
            <person name="Zehr J.P."/>
        </authorList>
    </citation>
    <scope>NUCLEOTIDE SEQUENCE [LARGE SCALE GENOMIC DNA]</scope>
    <source>
        <strain evidence="1 2">WH 8502</strain>
    </source>
</reference>
<accession>T2I918</accession>
<sequence>MTGILCNFTLWTLVAWGFTLSMLIALSRENQPVTLEDWIRAYTNGQTLETFTLDRLGVLFRFGLATYDNDRVIITAKVGFLVAQMTRLLRLFFGLKQ</sequence>
<evidence type="ECO:0000313" key="1">
    <source>
        <dbReference type="EMBL" id="CCQ50016.1"/>
    </source>
</evidence>
<dbReference type="AlphaFoldDB" id="T2I918"/>
<organism evidence="1 2">
    <name type="scientific">Crocosphaera watsonii WH 8502</name>
    <dbReference type="NCBI Taxonomy" id="423474"/>
    <lineage>
        <taxon>Bacteria</taxon>
        <taxon>Bacillati</taxon>
        <taxon>Cyanobacteriota</taxon>
        <taxon>Cyanophyceae</taxon>
        <taxon>Oscillatoriophycideae</taxon>
        <taxon>Chroococcales</taxon>
        <taxon>Aphanothecaceae</taxon>
        <taxon>Crocosphaera</taxon>
    </lineage>
</organism>
<dbReference type="RefSeq" id="WP_021829825.1">
    <property type="nucleotide sequence ID" value="NZ_CAQK01000227.1"/>
</dbReference>
<reference evidence="1 2" key="1">
    <citation type="submission" date="2013-01" db="EMBL/GenBank/DDBJ databases">
        <authorList>
            <person name="Bench S."/>
        </authorList>
    </citation>
    <scope>NUCLEOTIDE SEQUENCE [LARGE SCALE GENOMIC DNA]</scope>
    <source>
        <strain evidence="1 2">WH 8502</strain>
    </source>
</reference>
<gene>
    <name evidence="1" type="ORF">CWATWH8502_1804</name>
</gene>
<protein>
    <submittedName>
        <fullName evidence="1">Uncharacterized protein</fullName>
    </submittedName>
</protein>
<dbReference type="Proteomes" id="UP000018348">
    <property type="component" value="Unassembled WGS sequence"/>
</dbReference>
<name>T2I918_CROWT</name>